<dbReference type="STRING" id="490189.SAMN02927903_03108"/>
<dbReference type="OrthoDB" id="594275at2"/>
<reference evidence="1 2" key="1">
    <citation type="submission" date="2016-10" db="EMBL/GenBank/DDBJ databases">
        <authorList>
            <person name="de Groot N.N."/>
        </authorList>
    </citation>
    <scope>NUCLEOTIDE SEQUENCE [LARGE SCALE GENOMIC DNA]</scope>
    <source>
        <strain evidence="1 2">CGMCC 1.7031</strain>
    </source>
</reference>
<dbReference type="Proteomes" id="UP000199354">
    <property type="component" value="Unassembled WGS sequence"/>
</dbReference>
<dbReference type="AlphaFoldDB" id="A0A1G5K848"/>
<dbReference type="InterPro" id="IPR046484">
    <property type="entry name" value="DUF6577"/>
</dbReference>
<evidence type="ECO:0000313" key="1">
    <source>
        <dbReference type="EMBL" id="SCY96188.1"/>
    </source>
</evidence>
<dbReference type="RefSeq" id="WP_091146538.1">
    <property type="nucleotide sequence ID" value="NZ_FMVF01000021.1"/>
</dbReference>
<dbReference type="EMBL" id="FMVF01000021">
    <property type="protein sequence ID" value="SCY96188.1"/>
    <property type="molecule type" value="Genomic_DNA"/>
</dbReference>
<keyword evidence="2" id="KW-1185">Reference proteome</keyword>
<organism evidence="1 2">
    <name type="scientific">Flavobacterium caeni</name>
    <dbReference type="NCBI Taxonomy" id="490189"/>
    <lineage>
        <taxon>Bacteria</taxon>
        <taxon>Pseudomonadati</taxon>
        <taxon>Bacteroidota</taxon>
        <taxon>Flavobacteriia</taxon>
        <taxon>Flavobacteriales</taxon>
        <taxon>Flavobacteriaceae</taxon>
        <taxon>Flavobacterium</taxon>
    </lineage>
</organism>
<evidence type="ECO:0000313" key="2">
    <source>
        <dbReference type="Proteomes" id="UP000199354"/>
    </source>
</evidence>
<dbReference type="Pfam" id="PF20217">
    <property type="entry name" value="DUF6577"/>
    <property type="match status" value="1"/>
</dbReference>
<protein>
    <submittedName>
        <fullName evidence="1">Uncharacterized protein</fullName>
    </submittedName>
</protein>
<name>A0A1G5K848_9FLAO</name>
<sequence>MDKTLENTVDTYFGRKKSLSRNELIHAILKDYPSLTLNTINVYLSKLKKQGILINPSRGIYSISKKADFHPEIAPPLKKVYNKIHQALPYVSCCIWDSRWLNSFMRHQTFKQYIVIEVEKVAMSQVFNIINEFSDHGYMDPNTLIFDLYITNSDEAIIIRPLVSEAPLATEKKVAIPTLEKLLIDMLADKDLFAAQQGELDFIFKTAFEKFQINTSKMNRYALRRNRLTELNNMLNIISAK</sequence>
<gene>
    <name evidence="1" type="ORF">SAMN02927903_03108</name>
</gene>
<accession>A0A1G5K848</accession>
<proteinExistence type="predicted"/>